<dbReference type="EMBL" id="SLXQ01000012">
    <property type="protein sequence ID" value="TCP47233.1"/>
    <property type="molecule type" value="Genomic_DNA"/>
</dbReference>
<sequence>MSTAQPIGRILRQLAEEDPDRPSVTCGQDTITRAELESESNRLARVFAERGVGIGDLVTVSMPNSIESYLAFAAAWKLGAIPQPVSHRLPEFERAAVLELANPALVVGAEVAGRPWLPADFRAPAELSAAPLPDRVSPAWKAPTSGGSTGQPKIILSGQSGLLDPEEGAQRRRMRRDDVQLVPGPLYHNTPMTYSGLGLFLGMHLVVMSKFDTLDTLREIERHRVSYVCLVPTMMSRIWRTVQDNPGRFDLSSVRTVWHMAAPCPAWLKDAWIELVGQDAVWELYGSTEAQAVSTIGGREWLTRRGSVGRAVTGEFTVLDADRRPVAPGEIGEIFARRPAGAPPTYRYIGATASCAGNGWETVGDLGWMDADGYLYLSDRRTDLILSGGANIYPAEVEGVLDAHPAVHSSAVVGLPDADLGQRVHAVVHAEGAVTVAELLALLRERLVRYKVPRSIELVTEPLRDDAGKVRRSAIRDAAARRQPR</sequence>
<dbReference type="GO" id="GO:0031956">
    <property type="term" value="F:medium-chain fatty acid-CoA ligase activity"/>
    <property type="evidence" value="ECO:0007669"/>
    <property type="project" value="TreeGrafter"/>
</dbReference>
<dbReference type="AlphaFoldDB" id="A0A4R2QDT9"/>
<dbReference type="InterPro" id="IPR045851">
    <property type="entry name" value="AMP-bd_C_sf"/>
</dbReference>
<name>A0A4R2QDT9_9PSEU</name>
<evidence type="ECO:0000259" key="4">
    <source>
        <dbReference type="Pfam" id="PF00501"/>
    </source>
</evidence>
<keyword evidence="2 6" id="KW-0436">Ligase</keyword>
<evidence type="ECO:0000256" key="2">
    <source>
        <dbReference type="ARBA" id="ARBA00022598"/>
    </source>
</evidence>
<accession>A0A4R2QDT9</accession>
<evidence type="ECO:0000313" key="6">
    <source>
        <dbReference type="EMBL" id="TCP47233.1"/>
    </source>
</evidence>
<feature type="region of interest" description="Disordered" evidence="3">
    <location>
        <begin position="134"/>
        <end position="160"/>
    </location>
</feature>
<reference evidence="6 7" key="1">
    <citation type="submission" date="2019-03" db="EMBL/GenBank/DDBJ databases">
        <title>Genomic Encyclopedia of Type Strains, Phase IV (KMG-IV): sequencing the most valuable type-strain genomes for metagenomic binning, comparative biology and taxonomic classification.</title>
        <authorList>
            <person name="Goeker M."/>
        </authorList>
    </citation>
    <scope>NUCLEOTIDE SEQUENCE [LARGE SCALE GENOMIC DNA]</scope>
    <source>
        <strain evidence="6 7">DSM 45765</strain>
    </source>
</reference>
<evidence type="ECO:0000259" key="5">
    <source>
        <dbReference type="Pfam" id="PF13193"/>
    </source>
</evidence>
<dbReference type="Gene3D" id="3.30.300.30">
    <property type="match status" value="1"/>
</dbReference>
<comment type="caution">
    <text evidence="6">The sequence shown here is derived from an EMBL/GenBank/DDBJ whole genome shotgun (WGS) entry which is preliminary data.</text>
</comment>
<evidence type="ECO:0000313" key="7">
    <source>
        <dbReference type="Proteomes" id="UP000294911"/>
    </source>
</evidence>
<organism evidence="6 7">
    <name type="scientific">Tamaricihabitans halophyticus</name>
    <dbReference type="NCBI Taxonomy" id="1262583"/>
    <lineage>
        <taxon>Bacteria</taxon>
        <taxon>Bacillati</taxon>
        <taxon>Actinomycetota</taxon>
        <taxon>Actinomycetes</taxon>
        <taxon>Pseudonocardiales</taxon>
        <taxon>Pseudonocardiaceae</taxon>
        <taxon>Tamaricihabitans</taxon>
    </lineage>
</organism>
<gene>
    <name evidence="6" type="ORF">EV191_11227</name>
</gene>
<dbReference type="RefSeq" id="WP_132879170.1">
    <property type="nucleotide sequence ID" value="NZ_SLXQ01000012.1"/>
</dbReference>
<dbReference type="Gene3D" id="3.40.50.12780">
    <property type="entry name" value="N-terminal domain of ligase-like"/>
    <property type="match status" value="1"/>
</dbReference>
<dbReference type="InterPro" id="IPR025110">
    <property type="entry name" value="AMP-bd_C"/>
</dbReference>
<dbReference type="PANTHER" id="PTHR43201:SF5">
    <property type="entry name" value="MEDIUM-CHAIN ACYL-COA LIGASE ACSF2, MITOCHONDRIAL"/>
    <property type="match status" value="1"/>
</dbReference>
<dbReference type="InterPro" id="IPR042099">
    <property type="entry name" value="ANL_N_sf"/>
</dbReference>
<dbReference type="InterPro" id="IPR000873">
    <property type="entry name" value="AMP-dep_synth/lig_dom"/>
</dbReference>
<dbReference type="OrthoDB" id="9803968at2"/>
<protein>
    <submittedName>
        <fullName evidence="6">Bile acid-coenzyme A ligase</fullName>
    </submittedName>
</protein>
<dbReference type="PANTHER" id="PTHR43201">
    <property type="entry name" value="ACYL-COA SYNTHETASE"/>
    <property type="match status" value="1"/>
</dbReference>
<feature type="domain" description="AMP-dependent synthetase/ligase" evidence="4">
    <location>
        <begin position="13"/>
        <end position="340"/>
    </location>
</feature>
<dbReference type="Pfam" id="PF13193">
    <property type="entry name" value="AMP-binding_C"/>
    <property type="match status" value="1"/>
</dbReference>
<evidence type="ECO:0000256" key="1">
    <source>
        <dbReference type="ARBA" id="ARBA00006432"/>
    </source>
</evidence>
<dbReference type="SUPFAM" id="SSF56801">
    <property type="entry name" value="Acetyl-CoA synthetase-like"/>
    <property type="match status" value="1"/>
</dbReference>
<feature type="domain" description="AMP-binding enzyme C-terminal" evidence="5">
    <location>
        <begin position="396"/>
        <end position="461"/>
    </location>
</feature>
<dbReference type="Pfam" id="PF00501">
    <property type="entry name" value="AMP-binding"/>
    <property type="match status" value="1"/>
</dbReference>
<dbReference type="GO" id="GO:0006631">
    <property type="term" value="P:fatty acid metabolic process"/>
    <property type="evidence" value="ECO:0007669"/>
    <property type="project" value="TreeGrafter"/>
</dbReference>
<dbReference type="Proteomes" id="UP000294911">
    <property type="component" value="Unassembled WGS sequence"/>
</dbReference>
<keyword evidence="7" id="KW-1185">Reference proteome</keyword>
<evidence type="ECO:0000256" key="3">
    <source>
        <dbReference type="SAM" id="MobiDB-lite"/>
    </source>
</evidence>
<comment type="similarity">
    <text evidence="1">Belongs to the ATP-dependent AMP-binding enzyme family.</text>
</comment>
<proteinExistence type="inferred from homology"/>